<accession>A0A8J6TBC3</accession>
<gene>
    <name evidence="1" type="ORF">H8E80_02690</name>
</gene>
<comment type="caution">
    <text evidence="1">The sequence shown here is derived from an EMBL/GenBank/DDBJ whole genome shotgun (WGS) entry which is preliminary data.</text>
</comment>
<dbReference type="EMBL" id="JACNLL010000028">
    <property type="protein sequence ID" value="MBC8198943.1"/>
    <property type="molecule type" value="Genomic_DNA"/>
</dbReference>
<dbReference type="Gene3D" id="3.30.428.10">
    <property type="entry name" value="HIT-like"/>
    <property type="match status" value="1"/>
</dbReference>
<name>A0A8J6TBC3_9BACT</name>
<sequence>MNELSVRTCVSTSGEFVYGIHKPDYTVVNLREKDHIATLGHINGKTAVENKINFPANDVTIDNADWVFEISNPFPFMGATFILKSSADKRIENANPFDIINKYRTSTDADLLGKLAKKSCLFEFDPHTGEPAGIQYKKTKNGGIRQAIKNHHLFEIVSNNPFLPDTYKQAMVLIPGIQGPNKIVGEYKKSAGTHIWEYLRENSYIPWGHYAANMAHDSIRYKIEALKKEDLIGLRHLYYQRVYTQLAQSLEISIPAKKRTLTEGELESLRIHLLKTIKHHEKDKNNLPFNASMWGWNFGFDLSPSGYRLNASHQQIHQQFALMPKSTPGFINGKNDESHTLFPTYTQGDEVARFCRQFRNSTGKNFFKTYINAIKNNRRMDGREDKAKSLIFYEDENIIAFVPKAQRSQGEVQIMATAKCGNILEANSTVRKSLDMAILTTVRMLEKLGVEMMICYETSKRFDNPDNDQRLMYTFIPRHPKSPGTYSQWVYRWIIGHYPEDFAHACSSASPVACRSKSKVPALL</sequence>
<dbReference type="InterPro" id="IPR036265">
    <property type="entry name" value="HIT-like_sf"/>
</dbReference>
<protein>
    <submittedName>
        <fullName evidence="1">Uncharacterized protein</fullName>
    </submittedName>
</protein>
<reference evidence="1 2" key="1">
    <citation type="submission" date="2020-08" db="EMBL/GenBank/DDBJ databases">
        <title>Bridging the membrane lipid divide: bacteria of the FCB group superphylum have the potential to synthesize archaeal ether lipids.</title>
        <authorList>
            <person name="Villanueva L."/>
            <person name="Von Meijenfeldt F.A.B."/>
            <person name="Westbye A.B."/>
            <person name="Yadav S."/>
            <person name="Hopmans E.C."/>
            <person name="Dutilh B.E."/>
            <person name="Sinninghe Damste J.S."/>
        </authorList>
    </citation>
    <scope>NUCLEOTIDE SEQUENCE [LARGE SCALE GENOMIC DNA]</scope>
    <source>
        <strain evidence="1">NIOZ-UU82</strain>
    </source>
</reference>
<dbReference type="SUPFAM" id="SSF54197">
    <property type="entry name" value="HIT-like"/>
    <property type="match status" value="1"/>
</dbReference>
<proteinExistence type="predicted"/>
<evidence type="ECO:0000313" key="2">
    <source>
        <dbReference type="Proteomes" id="UP000603545"/>
    </source>
</evidence>
<evidence type="ECO:0000313" key="1">
    <source>
        <dbReference type="EMBL" id="MBC8198943.1"/>
    </source>
</evidence>
<organism evidence="1 2">
    <name type="scientific">Candidatus Desulfaltia bathyphila</name>
    <dbReference type="NCBI Taxonomy" id="2841697"/>
    <lineage>
        <taxon>Bacteria</taxon>
        <taxon>Pseudomonadati</taxon>
        <taxon>Thermodesulfobacteriota</taxon>
        <taxon>Desulfobacteria</taxon>
        <taxon>Desulfobacterales</taxon>
        <taxon>Desulfobacterales incertae sedis</taxon>
        <taxon>Candidatus Desulfaltia</taxon>
    </lineage>
</organism>
<dbReference type="AlphaFoldDB" id="A0A8J6TBC3"/>
<dbReference type="Proteomes" id="UP000603545">
    <property type="component" value="Unassembled WGS sequence"/>
</dbReference>